<feature type="region of interest" description="Disordered" evidence="7">
    <location>
        <begin position="80"/>
        <end position="233"/>
    </location>
</feature>
<dbReference type="Pfam" id="PF07681">
    <property type="entry name" value="DoxX"/>
    <property type="match status" value="1"/>
</dbReference>
<dbReference type="InterPro" id="IPR032808">
    <property type="entry name" value="DoxX"/>
</dbReference>
<evidence type="ECO:0000256" key="3">
    <source>
        <dbReference type="ARBA" id="ARBA00022475"/>
    </source>
</evidence>
<feature type="transmembrane region" description="Helical" evidence="8">
    <location>
        <begin position="402"/>
        <end position="424"/>
    </location>
</feature>
<feature type="transmembrane region" description="Helical" evidence="8">
    <location>
        <begin position="344"/>
        <end position="363"/>
    </location>
</feature>
<dbReference type="Proteomes" id="UP001501676">
    <property type="component" value="Unassembled WGS sequence"/>
</dbReference>
<accession>A0ABP6SY25</accession>
<keyword evidence="5 8" id="KW-1133">Transmembrane helix</keyword>
<protein>
    <recommendedName>
        <fullName evidence="11">DoxX family membrane protein</fullName>
    </recommendedName>
</protein>
<proteinExistence type="inferred from homology"/>
<dbReference type="PANTHER" id="PTHR33452:SF1">
    <property type="entry name" value="INNER MEMBRANE PROTEIN YPHA-RELATED"/>
    <property type="match status" value="1"/>
</dbReference>
<evidence type="ECO:0008006" key="11">
    <source>
        <dbReference type="Google" id="ProtNLM"/>
    </source>
</evidence>
<feature type="compositionally biased region" description="Pro residues" evidence="7">
    <location>
        <begin position="191"/>
        <end position="201"/>
    </location>
</feature>
<dbReference type="RefSeq" id="WP_345728311.1">
    <property type="nucleotide sequence ID" value="NZ_BAAAYN010000017.1"/>
</dbReference>
<feature type="compositionally biased region" description="Pro residues" evidence="7">
    <location>
        <begin position="159"/>
        <end position="178"/>
    </location>
</feature>
<reference evidence="10" key="1">
    <citation type="journal article" date="2019" name="Int. J. Syst. Evol. Microbiol.">
        <title>The Global Catalogue of Microorganisms (GCM) 10K type strain sequencing project: providing services to taxonomists for standard genome sequencing and annotation.</title>
        <authorList>
            <consortium name="The Broad Institute Genomics Platform"/>
            <consortium name="The Broad Institute Genome Sequencing Center for Infectious Disease"/>
            <person name="Wu L."/>
            <person name="Ma J."/>
        </authorList>
    </citation>
    <scope>NUCLEOTIDE SEQUENCE [LARGE SCALE GENOMIC DNA]</scope>
    <source>
        <strain evidence="10">JCM 9458</strain>
    </source>
</reference>
<feature type="compositionally biased region" description="Low complexity" evidence="7">
    <location>
        <begin position="213"/>
        <end position="228"/>
    </location>
</feature>
<evidence type="ECO:0000313" key="9">
    <source>
        <dbReference type="EMBL" id="GAA3386697.1"/>
    </source>
</evidence>
<comment type="subcellular location">
    <subcellularLocation>
        <location evidence="1">Cell membrane</location>
        <topology evidence="1">Multi-pass membrane protein</topology>
    </subcellularLocation>
</comment>
<feature type="compositionally biased region" description="Low complexity" evidence="7">
    <location>
        <begin position="96"/>
        <end position="113"/>
    </location>
</feature>
<feature type="compositionally biased region" description="Low complexity" evidence="7">
    <location>
        <begin position="179"/>
        <end position="190"/>
    </location>
</feature>
<evidence type="ECO:0000256" key="6">
    <source>
        <dbReference type="ARBA" id="ARBA00023136"/>
    </source>
</evidence>
<keyword evidence="6 8" id="KW-0472">Membrane</keyword>
<keyword evidence="10" id="KW-1185">Reference proteome</keyword>
<comment type="similarity">
    <text evidence="2">Belongs to the DoxX family.</text>
</comment>
<feature type="compositionally biased region" description="Low complexity" evidence="7">
    <location>
        <begin position="136"/>
        <end position="147"/>
    </location>
</feature>
<sequence length="429" mass="42647">MARAKTVPRHTAASVPPDQQPPELAAEQREQTEERRGGHGATARRHGRRAANHEQHSVFEDRSILDALWSAVVAAPTSVMPPAAPEAAPAEDDAPPHAAAPPQGEAPVQAATAPPAPPTPAPAAATTVEAPPPVAATPAPVASAAPEPFTPVLGRPIIPTTPPAAVPASPPAPTPVPGPAGDAAAAGMPGMTPPTMPPPVAEAPENAEHLGRAGHAAPPGTPPRTTGPFDLSYAAPPSTNRTIWAGPRHAAPHDWNSLSTLLVVETPAAVADAGLLVLRLVVGLTMAAHGAQKAFGLFGGDGLAATAEGFSTLGYQPGILFALAAVVGELFGGLLLAIGLLTPLAAGGIIGVTVNAMVAVNLGNGFFASHGGIELPLILTGAALGLLLTGPGRYAADARIPFFNGAAVQCAAAGIALLAMLASLGAHLI</sequence>
<dbReference type="EMBL" id="BAAAYN010000017">
    <property type="protein sequence ID" value="GAA3386697.1"/>
    <property type="molecule type" value="Genomic_DNA"/>
</dbReference>
<evidence type="ECO:0000313" key="10">
    <source>
        <dbReference type="Proteomes" id="UP001501676"/>
    </source>
</evidence>
<organism evidence="9 10">
    <name type="scientific">Cryptosporangium minutisporangium</name>
    <dbReference type="NCBI Taxonomy" id="113569"/>
    <lineage>
        <taxon>Bacteria</taxon>
        <taxon>Bacillati</taxon>
        <taxon>Actinomycetota</taxon>
        <taxon>Actinomycetes</taxon>
        <taxon>Cryptosporangiales</taxon>
        <taxon>Cryptosporangiaceae</taxon>
        <taxon>Cryptosporangium</taxon>
    </lineage>
</organism>
<evidence type="ECO:0000256" key="1">
    <source>
        <dbReference type="ARBA" id="ARBA00004651"/>
    </source>
</evidence>
<gene>
    <name evidence="9" type="ORF">GCM10020369_26030</name>
</gene>
<dbReference type="PANTHER" id="PTHR33452">
    <property type="entry name" value="OXIDOREDUCTASE CATD-RELATED"/>
    <property type="match status" value="1"/>
</dbReference>
<evidence type="ECO:0000256" key="7">
    <source>
        <dbReference type="SAM" id="MobiDB-lite"/>
    </source>
</evidence>
<name>A0ABP6SY25_9ACTN</name>
<keyword evidence="3" id="KW-1003">Cell membrane</keyword>
<feature type="region of interest" description="Disordered" evidence="7">
    <location>
        <begin position="1"/>
        <end position="57"/>
    </location>
</feature>
<evidence type="ECO:0000256" key="5">
    <source>
        <dbReference type="ARBA" id="ARBA00022989"/>
    </source>
</evidence>
<keyword evidence="4 8" id="KW-0812">Transmembrane</keyword>
<dbReference type="InterPro" id="IPR051907">
    <property type="entry name" value="DoxX-like_oxidoreductase"/>
</dbReference>
<evidence type="ECO:0000256" key="2">
    <source>
        <dbReference type="ARBA" id="ARBA00006679"/>
    </source>
</evidence>
<comment type="caution">
    <text evidence="9">The sequence shown here is derived from an EMBL/GenBank/DDBJ whole genome shotgun (WGS) entry which is preliminary data.</text>
</comment>
<feature type="compositionally biased region" description="Basic and acidic residues" evidence="7">
    <location>
        <begin position="26"/>
        <end position="37"/>
    </location>
</feature>
<evidence type="ECO:0000256" key="4">
    <source>
        <dbReference type="ARBA" id="ARBA00022692"/>
    </source>
</evidence>
<evidence type="ECO:0000256" key="8">
    <source>
        <dbReference type="SAM" id="Phobius"/>
    </source>
</evidence>
<feature type="transmembrane region" description="Helical" evidence="8">
    <location>
        <begin position="375"/>
        <end position="396"/>
    </location>
</feature>